<evidence type="ECO:0000313" key="4">
    <source>
        <dbReference type="EMBL" id="KAG7572325.1"/>
    </source>
</evidence>
<feature type="region of interest" description="Disordered" evidence="1">
    <location>
        <begin position="679"/>
        <end position="789"/>
    </location>
</feature>
<feature type="compositionally biased region" description="Polar residues" evidence="1">
    <location>
        <begin position="771"/>
        <end position="789"/>
    </location>
</feature>
<feature type="compositionally biased region" description="Polar residues" evidence="1">
    <location>
        <begin position="688"/>
        <end position="697"/>
    </location>
</feature>
<dbReference type="InterPro" id="IPR025312">
    <property type="entry name" value="DUF4216"/>
</dbReference>
<dbReference type="InterPro" id="IPR004242">
    <property type="entry name" value="Transposase_21"/>
</dbReference>
<organism evidence="4 5">
    <name type="scientific">Arabidopsis suecica</name>
    <name type="common">Swedish thale-cress</name>
    <name type="synonym">Cardaminopsis suecica</name>
    <dbReference type="NCBI Taxonomy" id="45249"/>
    <lineage>
        <taxon>Eukaryota</taxon>
        <taxon>Viridiplantae</taxon>
        <taxon>Streptophyta</taxon>
        <taxon>Embryophyta</taxon>
        <taxon>Tracheophyta</taxon>
        <taxon>Spermatophyta</taxon>
        <taxon>Magnoliopsida</taxon>
        <taxon>eudicotyledons</taxon>
        <taxon>Gunneridae</taxon>
        <taxon>Pentapetalae</taxon>
        <taxon>rosids</taxon>
        <taxon>malvids</taxon>
        <taxon>Brassicales</taxon>
        <taxon>Brassicaceae</taxon>
        <taxon>Camelineae</taxon>
        <taxon>Arabidopsis</taxon>
    </lineage>
</organism>
<reference evidence="4 5" key="1">
    <citation type="submission" date="2020-12" db="EMBL/GenBank/DDBJ databases">
        <title>Concerted genomic and epigenomic changes stabilize Arabidopsis allopolyploids.</title>
        <authorList>
            <person name="Chen Z."/>
        </authorList>
    </citation>
    <scope>NUCLEOTIDE SEQUENCE [LARGE SCALE GENOMIC DNA]</scope>
    <source>
        <strain evidence="4">As9502</strain>
        <tissue evidence="4">Leaf</tissue>
    </source>
</reference>
<proteinExistence type="predicted"/>
<evidence type="ECO:0000259" key="3">
    <source>
        <dbReference type="Pfam" id="PF13960"/>
    </source>
</evidence>
<protein>
    <recommendedName>
        <fullName evidence="6">DUF4218 domain-containing protein</fullName>
    </recommendedName>
</protein>
<name>A0A8T2AFQ7_ARASU</name>
<dbReference type="InterPro" id="IPR025452">
    <property type="entry name" value="DUF4218"/>
</dbReference>
<dbReference type="PANTHER" id="PTHR48258">
    <property type="entry name" value="DUF4218 DOMAIN-CONTAINING PROTEIN-RELATED"/>
    <property type="match status" value="1"/>
</dbReference>
<dbReference type="Pfam" id="PF13960">
    <property type="entry name" value="DUF4218"/>
    <property type="match status" value="1"/>
</dbReference>
<gene>
    <name evidence="4" type="ORF">ISN44_As09g006960</name>
</gene>
<feature type="domain" description="DUF4218" evidence="3">
    <location>
        <begin position="359"/>
        <end position="471"/>
    </location>
</feature>
<dbReference type="OrthoDB" id="1081492at2759"/>
<evidence type="ECO:0000259" key="2">
    <source>
        <dbReference type="Pfam" id="PF13952"/>
    </source>
</evidence>
<dbReference type="Pfam" id="PF13952">
    <property type="entry name" value="DUF4216"/>
    <property type="match status" value="1"/>
</dbReference>
<dbReference type="Pfam" id="PF02992">
    <property type="entry name" value="Transposase_21"/>
    <property type="match status" value="1"/>
</dbReference>
<dbReference type="AlphaFoldDB" id="A0A8T2AFQ7"/>
<sequence length="789" mass="90269">MRHPVDSISWAQVNDKWPYFAAEPRNLRLGISTDGMNPFSMQNTNYSTWPVLLVNYNTPPTMCMKAENIMLTLLIPGPTAPVYDSFAKENFTLRAMLLWSISDYPALGTLSGCKVKGKQACNVCGKDTPSRWLKFSRKFVYMGNRKRLPPGHRYRYKKAWFDNTVEEGNANRIKTGAEIYETLQAFWNDFGKPLDKETKRKRTALEDDGVVEEEECEESNDLWRWKRRSIFFELPYWKDLPVRHNIDVMHVEKNVSDAILSILMQSAKSKDGLKARKDLEDIGIRNHLHTEVRGKKTYLPPAAYWLSKKEKTIFCQRLSKFRGPDGYCVQNLLPAVLRGLLHKGPRIAINRLCSYFNRLCQRIIDPEKLMTMETEFVETMCQLERFFPPSLFDIMFHLPIHLSKEARLGGPVHFRWMYPFERYMKTLKAFVKNHARPEACMAEGYLAGECVAFCLEFLKDSVPVQETVNRNEDIEADRSVVEGRPLQKGIEVTLSDKDRDIAHRYVLMNMASLDPYVESSARDMRQVADMLTYYGVIKEILLMDYHMFKVPLFRCNWANTGNGVKEEDGFTLVNLHMNQTAYLKDPFILPSQAKQVFYSREDDNSNWYVVMRAPPRGYHELETEDNLGGAPLPVQEVDDLDDEAFDDDSVYVRDDCEGLISFIMDKAISMEATPVASSIPDIVEDQTESTSTPNSIMESPLLCNGDSSKDSYNVDADPISGSNKRRSSGDINDETHKTSAESLPIMVSPLRTVSPFDDSEKDWYDGDAGPSTGSIKQESSNGHTIANHY</sequence>
<dbReference type="Proteomes" id="UP000694251">
    <property type="component" value="Chromosome 9"/>
</dbReference>
<dbReference type="EMBL" id="JAEFBJ010000009">
    <property type="protein sequence ID" value="KAG7572325.1"/>
    <property type="molecule type" value="Genomic_DNA"/>
</dbReference>
<keyword evidence="5" id="KW-1185">Reference proteome</keyword>
<feature type="domain" description="DUF4216" evidence="2">
    <location>
        <begin position="545"/>
        <end position="610"/>
    </location>
</feature>
<evidence type="ECO:0000256" key="1">
    <source>
        <dbReference type="SAM" id="MobiDB-lite"/>
    </source>
</evidence>
<comment type="caution">
    <text evidence="4">The sequence shown here is derived from an EMBL/GenBank/DDBJ whole genome shotgun (WGS) entry which is preliminary data.</text>
</comment>
<evidence type="ECO:0000313" key="5">
    <source>
        <dbReference type="Proteomes" id="UP000694251"/>
    </source>
</evidence>
<evidence type="ECO:0008006" key="6">
    <source>
        <dbReference type="Google" id="ProtNLM"/>
    </source>
</evidence>
<accession>A0A8T2AFQ7</accession>